<dbReference type="EMBL" id="CP000874">
    <property type="protein sequence ID" value="ACP22833.1"/>
    <property type="molecule type" value="Genomic_DNA"/>
</dbReference>
<keyword evidence="2" id="KW-1185">Reference proteome</keyword>
<accession>C3KRX5</accession>
<name>C3KRX5_SINFN</name>
<dbReference type="AlphaFoldDB" id="C3KRX5"/>
<dbReference type="Proteomes" id="UP000001054">
    <property type="component" value="Plasmid pNGR234b"/>
</dbReference>
<sequence length="41" mass="4665">MADLCYQTMIQRMGSTERLVGMGGIRLVWSDRRAAFEAGMR</sequence>
<organism evidence="1 2">
    <name type="scientific">Sinorhizobium fredii (strain NBRC 101917 / NGR234)</name>
    <dbReference type="NCBI Taxonomy" id="394"/>
    <lineage>
        <taxon>Bacteria</taxon>
        <taxon>Pseudomonadati</taxon>
        <taxon>Pseudomonadota</taxon>
        <taxon>Alphaproteobacteria</taxon>
        <taxon>Hyphomicrobiales</taxon>
        <taxon>Rhizobiaceae</taxon>
        <taxon>Sinorhizobium/Ensifer group</taxon>
        <taxon>Sinorhizobium</taxon>
    </lineage>
</organism>
<reference evidence="1 2" key="2">
    <citation type="journal article" date="2009" name="Appl. Environ. Microbiol.">
        <title>Rhizobium sp. strain NGR234 possesses a remarkable number of secretion systems.</title>
        <authorList>
            <person name="Schmeisser C."/>
            <person name="Liesegang H."/>
            <person name="Krysciak D."/>
            <person name="Bakkou N."/>
            <person name="Le Quere A."/>
            <person name="Wollherr A."/>
            <person name="Heinemeyer I."/>
            <person name="Morgenstern B."/>
            <person name="Pommerening-Roeser A."/>
            <person name="Flores M."/>
            <person name="Palacios R."/>
            <person name="Brenner S."/>
            <person name="Gottschalk G."/>
            <person name="Schmitz R.A."/>
            <person name="Broughton W.J."/>
            <person name="Perret X."/>
            <person name="Strittmatter A.W."/>
            <person name="Streit W.R."/>
        </authorList>
    </citation>
    <scope>NUCLEOTIDE SEQUENCE [LARGE SCALE GENOMIC DNA]</scope>
    <source>
        <strain evidence="2">NBRC 101917 / NGR234</strain>
    </source>
</reference>
<keyword evidence="1" id="KW-0614">Plasmid</keyword>
<dbReference type="HOGENOM" id="CLU_3275676_0_0_5"/>
<evidence type="ECO:0000313" key="2">
    <source>
        <dbReference type="Proteomes" id="UP000001054"/>
    </source>
</evidence>
<evidence type="ECO:0000313" key="1">
    <source>
        <dbReference type="EMBL" id="ACP22833.1"/>
    </source>
</evidence>
<dbReference type="KEGG" id="rhi:NGR_b13820"/>
<protein>
    <submittedName>
        <fullName evidence="1">Uncharacterized protein</fullName>
    </submittedName>
</protein>
<geneLocation type="plasmid" evidence="2">
    <name>sym pNGR234b</name>
</geneLocation>
<gene>
    <name evidence="1" type="ordered locus">NGR_b13820</name>
</gene>
<proteinExistence type="predicted"/>
<reference evidence="2" key="1">
    <citation type="journal article" date="2004" name="J. Bacteriol.">
        <title>An evolutionary hot spot: the pNGR234b replicon of Rhizobium sp. strain NGR234.</title>
        <authorList>
            <person name="Streit W.R."/>
            <person name="Schmitz R.A."/>
            <person name="Perret X."/>
            <person name="Staehelin C."/>
            <person name="Deakin W.J."/>
            <person name="Raasch C."/>
            <person name="Liesegang H."/>
            <person name="Broughton W.J."/>
        </authorList>
    </citation>
    <scope>NUCLEOTIDE SEQUENCE [LARGE SCALE GENOMIC DNA]</scope>
    <source>
        <strain evidence="2">NBRC 101917 / NGR234</strain>
    </source>
</reference>